<dbReference type="Gene3D" id="3.40.190.10">
    <property type="entry name" value="Periplasmic binding protein-like II"/>
    <property type="match status" value="1"/>
</dbReference>
<dbReference type="SUPFAM" id="SSF53850">
    <property type="entry name" value="Periplasmic binding protein-like II"/>
    <property type="match status" value="1"/>
</dbReference>
<evidence type="ECO:0000256" key="1">
    <source>
        <dbReference type="ARBA" id="ARBA00004196"/>
    </source>
</evidence>
<evidence type="ECO:0000256" key="3">
    <source>
        <dbReference type="ARBA" id="ARBA00022448"/>
    </source>
</evidence>
<keyword evidence="3" id="KW-0813">Transport</keyword>
<evidence type="ECO:0000256" key="6">
    <source>
        <dbReference type="SAM" id="Phobius"/>
    </source>
</evidence>
<evidence type="ECO:0000256" key="5">
    <source>
        <dbReference type="SAM" id="MobiDB-lite"/>
    </source>
</evidence>
<reference evidence="7 8" key="1">
    <citation type="journal article" date="2019" name="Emerg. Microbes Infect.">
        <title>Comprehensive subspecies identification of 175 nontuberculous mycobacteria species based on 7547 genomic profiles.</title>
        <authorList>
            <person name="Matsumoto Y."/>
            <person name="Kinjo T."/>
            <person name="Motooka D."/>
            <person name="Nabeya D."/>
            <person name="Jung N."/>
            <person name="Uechi K."/>
            <person name="Horii T."/>
            <person name="Iida T."/>
            <person name="Fujita J."/>
            <person name="Nakamura S."/>
        </authorList>
    </citation>
    <scope>NUCLEOTIDE SEQUENCE [LARGE SCALE GENOMIC DNA]</scope>
    <source>
        <strain evidence="7 8">JCM 18565</strain>
    </source>
</reference>
<comment type="subcellular location">
    <subcellularLocation>
        <location evidence="1">Cell envelope</location>
    </subcellularLocation>
</comment>
<dbReference type="CDD" id="cd13585">
    <property type="entry name" value="PBP2_TMBP_like"/>
    <property type="match status" value="1"/>
</dbReference>
<feature type="region of interest" description="Disordered" evidence="5">
    <location>
        <begin position="1"/>
        <end position="24"/>
    </location>
</feature>
<accession>A0ABQ1C728</accession>
<protein>
    <submittedName>
        <fullName evidence="7">Sugar ABC transporter substrate-binding lipoprotein UspC</fullName>
    </submittedName>
</protein>
<evidence type="ECO:0000256" key="4">
    <source>
        <dbReference type="ARBA" id="ARBA00022729"/>
    </source>
</evidence>
<evidence type="ECO:0000256" key="2">
    <source>
        <dbReference type="ARBA" id="ARBA00008520"/>
    </source>
</evidence>
<dbReference type="EMBL" id="BLKX01000001">
    <property type="protein sequence ID" value="GFG80290.1"/>
    <property type="molecule type" value="Genomic_DNA"/>
</dbReference>
<keyword evidence="6" id="KW-0472">Membrane</keyword>
<keyword evidence="6" id="KW-0812">Transmembrane</keyword>
<dbReference type="Pfam" id="PF01547">
    <property type="entry name" value="SBP_bac_1"/>
    <property type="match status" value="1"/>
</dbReference>
<dbReference type="InterPro" id="IPR006059">
    <property type="entry name" value="SBP"/>
</dbReference>
<dbReference type="PANTHER" id="PTHR43649">
    <property type="entry name" value="ARABINOSE-BINDING PROTEIN-RELATED"/>
    <property type="match status" value="1"/>
</dbReference>
<proteinExistence type="inferred from homology"/>
<dbReference type="InterPro" id="IPR050490">
    <property type="entry name" value="Bact_solute-bd_prot1"/>
</dbReference>
<keyword evidence="8" id="KW-1185">Reference proteome</keyword>
<gene>
    <name evidence="7" type="primary">uspC</name>
    <name evidence="7" type="ORF">MPRG_35660</name>
</gene>
<organism evidence="7 8">
    <name type="scientific">Mycobacterium paragordonae</name>
    <dbReference type="NCBI Taxonomy" id="1389713"/>
    <lineage>
        <taxon>Bacteria</taxon>
        <taxon>Bacillati</taxon>
        <taxon>Actinomycetota</taxon>
        <taxon>Actinomycetes</taxon>
        <taxon>Mycobacteriales</taxon>
        <taxon>Mycobacteriaceae</taxon>
        <taxon>Mycobacterium</taxon>
    </lineage>
</organism>
<keyword evidence="6" id="KW-1133">Transmembrane helix</keyword>
<evidence type="ECO:0000313" key="8">
    <source>
        <dbReference type="Proteomes" id="UP000465240"/>
    </source>
</evidence>
<name>A0ABQ1C728_9MYCO</name>
<sequence length="470" mass="50250">MPPRLRIARNHDPPGNLDAPGAQMTPRQGAQVRSKPRFSTLFALALTLIAALLLTTAMLMGRSGDNGKIVVTVRLWAEPIARVYQESFQAFSRTHPDIEVRTNMVAFSNYFDTLRTDVAGGSADDIFWVSNAYLDAYADSGRLIKIDGPNQGWDPAVTEQFTRNGVLWAVPQLTDAGIALFYNADLLAAAGVDPAVLDTLRWSPGSDDTLRALLTRLTVDVDGHLAGTTGFEPRRVRQWGYNAANDPQAIYLNYIGSAGGVFQRGNEFAFDNPEALLAFRYLVGLINTDHVAPPASDTNDNGDFSRNQFLAGKMALFQSGTYSLAAVARDATFHWGVAMMPIGPKGRVSVTNGIAAAGNTASKHPDAVRQVLAWMGSSEGNAYLGREGAAIPAVLSAQPGYFAYWKAKGVDVAPFFSVMGGPRIPAPGGAGFAAGNEALQPYFDEMFLGRGDIAATLQQAQTAANAAASR</sequence>
<dbReference type="PANTHER" id="PTHR43649:SF31">
    <property type="entry name" value="SN-GLYCEROL-3-PHOSPHATE-BINDING PERIPLASMIC PROTEIN UGPB"/>
    <property type="match status" value="1"/>
</dbReference>
<dbReference type="Proteomes" id="UP000465240">
    <property type="component" value="Unassembled WGS sequence"/>
</dbReference>
<feature type="transmembrane region" description="Helical" evidence="6">
    <location>
        <begin position="41"/>
        <end position="60"/>
    </location>
</feature>
<keyword evidence="4" id="KW-0732">Signal</keyword>
<evidence type="ECO:0000313" key="7">
    <source>
        <dbReference type="EMBL" id="GFG80290.1"/>
    </source>
</evidence>
<keyword evidence="7" id="KW-0449">Lipoprotein</keyword>
<comment type="caution">
    <text evidence="7">The sequence shown here is derived from an EMBL/GenBank/DDBJ whole genome shotgun (WGS) entry which is preliminary data.</text>
</comment>
<comment type="similarity">
    <text evidence="2">Belongs to the bacterial solute-binding protein 1 family.</text>
</comment>